<evidence type="ECO:0000313" key="3">
    <source>
        <dbReference type="Proteomes" id="UP001497623"/>
    </source>
</evidence>
<dbReference type="PANTHER" id="PTHR15881">
    <property type="entry name" value="MARGINAL ZONE B- AND B1-CELL-SPECIFIC PROTEIN"/>
    <property type="match status" value="1"/>
</dbReference>
<gene>
    <name evidence="2" type="ORF">MNOR_LOCUS20173</name>
</gene>
<dbReference type="PANTHER" id="PTHR15881:SF2">
    <property type="entry name" value="MARGINAL ZONE B- AND B1-CELL-SPECIFIC PROTEIN"/>
    <property type="match status" value="1"/>
</dbReference>
<comment type="caution">
    <text evidence="2">The sequence shown here is derived from an EMBL/GenBank/DDBJ whole genome shotgun (WGS) entry which is preliminary data.</text>
</comment>
<evidence type="ECO:0000313" key="2">
    <source>
        <dbReference type="EMBL" id="CAL4113677.1"/>
    </source>
</evidence>
<sequence length="192" mass="21797">LITMKVTLWMLGSLCLMVAMVTAEEEDDPDFVDPDSEEDLEKDMKCDACGIIAGKFSEFFAAAEKEKGGKLKEEDIIEAAEATCDMTWEGFGTIVKDGKERLVSVISKDDTLEQDAIWPRRLQDFCDELLAESPDEKTLYNIYRGGENAFEDFLCRGEGLYTACTADNWGPWPGDDYDDYEDHDFDYVHDEF</sequence>
<feature type="non-terminal residue" evidence="2">
    <location>
        <position position="1"/>
    </location>
</feature>
<name>A0AAV2R7J2_MEGNR</name>
<protein>
    <recommendedName>
        <fullName evidence="4">Marginal zone B-and B1-cell-specific protein</fullName>
    </recommendedName>
</protein>
<dbReference type="Proteomes" id="UP001497623">
    <property type="component" value="Unassembled WGS sequence"/>
</dbReference>
<dbReference type="GO" id="GO:0034663">
    <property type="term" value="C:endoplasmic reticulum chaperone complex"/>
    <property type="evidence" value="ECO:0007669"/>
    <property type="project" value="TreeGrafter"/>
</dbReference>
<evidence type="ECO:0008006" key="4">
    <source>
        <dbReference type="Google" id="ProtNLM"/>
    </source>
</evidence>
<keyword evidence="1" id="KW-0732">Signal</keyword>
<keyword evidence="3" id="KW-1185">Reference proteome</keyword>
<proteinExistence type="predicted"/>
<accession>A0AAV2R7J2</accession>
<reference evidence="2 3" key="1">
    <citation type="submission" date="2024-05" db="EMBL/GenBank/DDBJ databases">
        <authorList>
            <person name="Wallberg A."/>
        </authorList>
    </citation>
    <scope>NUCLEOTIDE SEQUENCE [LARGE SCALE GENOMIC DNA]</scope>
</reference>
<dbReference type="AlphaFoldDB" id="A0AAV2R7J2"/>
<evidence type="ECO:0000256" key="1">
    <source>
        <dbReference type="SAM" id="SignalP"/>
    </source>
</evidence>
<organism evidence="2 3">
    <name type="scientific">Meganyctiphanes norvegica</name>
    <name type="common">Northern krill</name>
    <name type="synonym">Thysanopoda norvegica</name>
    <dbReference type="NCBI Taxonomy" id="48144"/>
    <lineage>
        <taxon>Eukaryota</taxon>
        <taxon>Metazoa</taxon>
        <taxon>Ecdysozoa</taxon>
        <taxon>Arthropoda</taxon>
        <taxon>Crustacea</taxon>
        <taxon>Multicrustacea</taxon>
        <taxon>Malacostraca</taxon>
        <taxon>Eumalacostraca</taxon>
        <taxon>Eucarida</taxon>
        <taxon>Euphausiacea</taxon>
        <taxon>Euphausiidae</taxon>
        <taxon>Meganyctiphanes</taxon>
    </lineage>
</organism>
<dbReference type="InterPro" id="IPR052682">
    <property type="entry name" value="MZB1"/>
</dbReference>
<feature type="chain" id="PRO_5043909662" description="Marginal zone B-and B1-cell-specific protein" evidence="1">
    <location>
        <begin position="24"/>
        <end position="192"/>
    </location>
</feature>
<dbReference type="EMBL" id="CAXKWB010015395">
    <property type="protein sequence ID" value="CAL4113677.1"/>
    <property type="molecule type" value="Genomic_DNA"/>
</dbReference>
<feature type="signal peptide" evidence="1">
    <location>
        <begin position="1"/>
        <end position="23"/>
    </location>
</feature>
<dbReference type="GO" id="GO:0005576">
    <property type="term" value="C:extracellular region"/>
    <property type="evidence" value="ECO:0007669"/>
    <property type="project" value="TreeGrafter"/>
</dbReference>